<keyword evidence="2" id="KW-0808">Transferase</keyword>
<dbReference type="AlphaFoldDB" id="A0A4Q9WEZ8"/>
<comment type="caution">
    <text evidence="2">The sequence shown here is derived from an EMBL/GenBank/DDBJ whole genome shotgun (WGS) entry which is preliminary data.</text>
</comment>
<dbReference type="Proteomes" id="UP000293637">
    <property type="component" value="Unassembled WGS sequence"/>
</dbReference>
<dbReference type="SUPFAM" id="SSF53756">
    <property type="entry name" value="UDP-Glycosyltransferase/glycogen phosphorylase"/>
    <property type="match status" value="1"/>
</dbReference>
<evidence type="ECO:0000259" key="1">
    <source>
        <dbReference type="Pfam" id="PF00534"/>
    </source>
</evidence>
<protein>
    <submittedName>
        <fullName evidence="2">Glycosyltransferase family 4 protein</fullName>
    </submittedName>
</protein>
<evidence type="ECO:0000313" key="2">
    <source>
        <dbReference type="EMBL" id="TBW73387.1"/>
    </source>
</evidence>
<proteinExistence type="predicted"/>
<dbReference type="CDD" id="cd03820">
    <property type="entry name" value="GT4_AmsD-like"/>
    <property type="match status" value="1"/>
</dbReference>
<dbReference type="PANTHER" id="PTHR12526">
    <property type="entry name" value="GLYCOSYLTRANSFERASE"/>
    <property type="match status" value="1"/>
</dbReference>
<sequence length="382" mass="43026">MKSFTFLMHNIYALGGTVKAVSQLANTLAERGHDVTIVSVLRAADTPYFALNNNIKVIDLVDYRLKPQNISGIIANRIRKFTPLLKPKKISKYEPGLNQLSSFIEKKIIACIKQTATDVLVGTRASYNILVAQFAPKNVFTIGMEHMNFDAHPTRYQHQIIRAYQGLDAVTTLTDSDQFAYQQRIQTPVYIVPNIINHRFIGAQKQNIIISAGRLDYEKGYDLLIEAARRIQDDLRQIRYQIHIYGEGKEKAALINMIEQYNLNDIIKLFPATKDLDKKLSRSKITVVPSRNEGFGMVILEAMAQHNIVISFKDTLGPSYIINAGTNGYLADYGDAGSLAKYIDIATQYYTKLTPMIEAGQQTLKQYTADHVYAAFMAIFKG</sequence>
<gene>
    <name evidence="2" type="ORF">EQ812_00875</name>
</gene>
<dbReference type="InterPro" id="IPR001296">
    <property type="entry name" value="Glyco_trans_1"/>
</dbReference>
<dbReference type="Pfam" id="PF00534">
    <property type="entry name" value="Glycos_transf_1"/>
    <property type="match status" value="1"/>
</dbReference>
<dbReference type="RefSeq" id="WP_002492289.1">
    <property type="nucleotide sequence ID" value="NZ_AP021848.1"/>
</dbReference>
<dbReference type="EMBL" id="SCHB01000001">
    <property type="protein sequence ID" value="TBW73387.1"/>
    <property type="molecule type" value="Genomic_DNA"/>
</dbReference>
<organism evidence="2 3">
    <name type="scientific">Staphylococcus lugdunensis</name>
    <dbReference type="NCBI Taxonomy" id="28035"/>
    <lineage>
        <taxon>Bacteria</taxon>
        <taxon>Bacillati</taxon>
        <taxon>Bacillota</taxon>
        <taxon>Bacilli</taxon>
        <taxon>Bacillales</taxon>
        <taxon>Staphylococcaceae</taxon>
        <taxon>Staphylococcus</taxon>
    </lineage>
</organism>
<accession>A0A4Q9WEZ8</accession>
<feature type="domain" description="Glycosyl transferase family 1" evidence="1">
    <location>
        <begin position="204"/>
        <end position="361"/>
    </location>
</feature>
<evidence type="ECO:0000313" key="3">
    <source>
        <dbReference type="Proteomes" id="UP000293637"/>
    </source>
</evidence>
<reference evidence="2 3" key="1">
    <citation type="journal article" date="2019" name="Sci. Transl. Med.">
        <title>Quorum sensing between bacterial species on the skin protects against epidermal injury in atopic dermatitis.</title>
        <authorList>
            <person name="Williams M.R."/>
        </authorList>
    </citation>
    <scope>NUCLEOTIDE SEQUENCE [LARGE SCALE GENOMIC DNA]</scope>
    <source>
        <strain evidence="2 3">E7</strain>
    </source>
</reference>
<dbReference type="PANTHER" id="PTHR12526:SF627">
    <property type="entry name" value="D-RHAMNOSYLTRANSFERASE WBPZ"/>
    <property type="match status" value="1"/>
</dbReference>
<name>A0A4Q9WEZ8_STALU</name>
<dbReference type="Gene3D" id="3.40.50.2000">
    <property type="entry name" value="Glycogen Phosphorylase B"/>
    <property type="match status" value="2"/>
</dbReference>
<dbReference type="GO" id="GO:0016757">
    <property type="term" value="F:glycosyltransferase activity"/>
    <property type="evidence" value="ECO:0007669"/>
    <property type="project" value="InterPro"/>
</dbReference>
<dbReference type="GeneID" id="58091372"/>